<reference evidence="2 3" key="2">
    <citation type="journal article" date="2014" name="Proc. Natl. Acad. Sci. U.S.A.">
        <title>Trajectory and genomic determinants of fungal-pathogen speciation and host adaptation.</title>
        <authorList>
            <person name="Hu X."/>
            <person name="Xiao G."/>
            <person name="Zheng P."/>
            <person name="Shang Y."/>
            <person name="Su Y."/>
            <person name="Zhang X."/>
            <person name="Liu X."/>
            <person name="Zhan S."/>
            <person name="St Leger R.J."/>
            <person name="Wang C."/>
        </authorList>
    </citation>
    <scope>GENOME REANNOTATION</scope>
    <source>
        <strain evidence="3">ARSEF 23 / ATCC MYA-3075</strain>
    </source>
</reference>
<dbReference type="Pfam" id="PF01603">
    <property type="entry name" value="B56"/>
    <property type="match status" value="1"/>
</dbReference>
<dbReference type="PANTHER" id="PTHR10257:SF3">
    <property type="entry name" value="SERINE_THREONINE-PROTEIN PHOSPHATASE 2A 56 KDA REGULATORY SUBUNIT GAMMA ISOFORM"/>
    <property type="match status" value="1"/>
</dbReference>
<dbReference type="InterPro" id="IPR011989">
    <property type="entry name" value="ARM-like"/>
</dbReference>
<dbReference type="PANTHER" id="PTHR10257">
    <property type="entry name" value="SERINE/THREONINE PROTEIN PHOSPHATASE 2A PP2A REGULATORY SUBUNIT B"/>
    <property type="match status" value="1"/>
</dbReference>
<feature type="region of interest" description="Disordered" evidence="1">
    <location>
        <begin position="135"/>
        <end position="162"/>
    </location>
</feature>
<sequence>MDTELPTLGDVLVNAASPPWTLHAFTAHLNRHCCLEALLFVLDTQHYAACYEGLVRSNSASSSNSNSVAKLWRNLITLYILPTGQRQLNMPEQEREHLLHLPPEPPPNPSELHEACRCAYDLLNDSLTAFFRTSEPMQDTEDTQSPPDRQPQSQAAATGEDQDGWLRHLFGTNAKRCTCSMTSVCITQHNMGRLPMAAIILEGNDSSVLVNGSSAGRPAVGVWYLQMSACRFLVPSSIVAARAIVPFPTTTKANVCPSASDADELNLQPFQYAKQLELARLPCFSDVSVTRQQELFLGKVEQCNVIFDFESASDLSSKYIKTLALQELHDYVKNNGFLIEEPMWQVVTEMFAKNVFRPVLQYENSQLEVFDFEDEEDDLVLEVAWAHVEPVYELFDVVMQNKFFLTTSMAESYIDGKFVLCLLARLRCQDPRERGLLKTTLHSIYREFRNHRTFIRQSINGVLLQFAYEPDTPFGIAELLEVLGSIFSGLCSPLKDEYKDTMMRVLIPLHKSPALGRYHIWLAYCITQLLGKDHSLIQAVVLKILRYWPKVNSTKEKIFLDEMEEILELVDDEGFSQIQDKVFHQLAKSIASSHSLVATRALHFWSDERFCSRVRANITTILPIMFPSVYESFNCHWNKPLRSKINDLMEFFIRTSPQLFDDCWYSYAEKCGKVIAQEAKREKRWEILRQMAEGSKT</sequence>
<comment type="caution">
    <text evidence="2">The sequence shown here is derived from an EMBL/GenBank/DDBJ whole genome shotgun (WGS) entry which is preliminary data.</text>
</comment>
<dbReference type="Gene3D" id="1.25.10.10">
    <property type="entry name" value="Leucine-rich Repeat Variant"/>
    <property type="match status" value="1"/>
</dbReference>
<dbReference type="InterPro" id="IPR016024">
    <property type="entry name" value="ARM-type_fold"/>
</dbReference>
<accession>E9EKU2</accession>
<gene>
    <name evidence="2" type="ORF">MAA_00951</name>
</gene>
<dbReference type="RefSeq" id="XP_007817140.2">
    <property type="nucleotide sequence ID" value="XM_007818949.2"/>
</dbReference>
<dbReference type="GeneID" id="19255237"/>
<dbReference type="InterPro" id="IPR002554">
    <property type="entry name" value="PP2A_B56"/>
</dbReference>
<evidence type="ECO:0000313" key="2">
    <source>
        <dbReference type="EMBL" id="EFZ03877.2"/>
    </source>
</evidence>
<dbReference type="SUPFAM" id="SSF48097">
    <property type="entry name" value="Regulator of G-protein signaling, RGS"/>
    <property type="match status" value="1"/>
</dbReference>
<dbReference type="InterPro" id="IPR044926">
    <property type="entry name" value="RGS_subdomain_2"/>
</dbReference>
<dbReference type="KEGG" id="maj:MAA_00951"/>
<dbReference type="Proteomes" id="UP000002498">
    <property type="component" value="Unassembled WGS sequence"/>
</dbReference>
<reference evidence="2 3" key="1">
    <citation type="journal article" date="2011" name="PLoS Genet.">
        <title>Genome sequencing and comparative transcriptomics of the model entomopathogenic fungi Metarhizium anisopliae and M. acridum.</title>
        <authorList>
            <person name="Gao Q."/>
            <person name="Jin K."/>
            <person name="Ying S.H."/>
            <person name="Zhang Y."/>
            <person name="Xiao G."/>
            <person name="Shang Y."/>
            <person name="Duan Z."/>
            <person name="Hu X."/>
            <person name="Xie X.Q."/>
            <person name="Zhou G."/>
            <person name="Peng G."/>
            <person name="Luo Z."/>
            <person name="Huang W."/>
            <person name="Wang B."/>
            <person name="Fang W."/>
            <person name="Wang S."/>
            <person name="Zhong Y."/>
            <person name="Ma L.J."/>
            <person name="St Leger R.J."/>
            <person name="Zhao G.P."/>
            <person name="Pei Y."/>
            <person name="Feng M.G."/>
            <person name="Xia Y."/>
            <person name="Wang C."/>
        </authorList>
    </citation>
    <scope>NUCLEOTIDE SEQUENCE [LARGE SCALE GENOMIC DNA]</scope>
    <source>
        <strain evidence="3">ARSEF 23 / ATCC MYA-3075</strain>
    </source>
</reference>
<dbReference type="GO" id="GO:0000159">
    <property type="term" value="C:protein phosphatase type 2A complex"/>
    <property type="evidence" value="ECO:0007669"/>
    <property type="project" value="InterPro"/>
</dbReference>
<dbReference type="SUPFAM" id="SSF48371">
    <property type="entry name" value="ARM repeat"/>
    <property type="match status" value="1"/>
</dbReference>
<evidence type="ECO:0000313" key="3">
    <source>
        <dbReference type="Proteomes" id="UP000002498"/>
    </source>
</evidence>
<dbReference type="OrthoDB" id="10496045at2759"/>
<organism evidence="2 3">
    <name type="scientific">Metarhizium robertsii (strain ARSEF 23 / ATCC MYA-3075)</name>
    <name type="common">Metarhizium anisopliae (strain ARSEF 23)</name>
    <dbReference type="NCBI Taxonomy" id="655844"/>
    <lineage>
        <taxon>Eukaryota</taxon>
        <taxon>Fungi</taxon>
        <taxon>Dikarya</taxon>
        <taxon>Ascomycota</taxon>
        <taxon>Pezizomycotina</taxon>
        <taxon>Sordariomycetes</taxon>
        <taxon>Hypocreomycetidae</taxon>
        <taxon>Hypocreales</taxon>
        <taxon>Clavicipitaceae</taxon>
        <taxon>Metarhizium</taxon>
    </lineage>
</organism>
<dbReference type="HOGENOM" id="CLU_395382_0_0_1"/>
<dbReference type="FunFam" id="1.25.10.10:FF:000331">
    <property type="entry name" value="Phosphoprotein phosphatase, putative"/>
    <property type="match status" value="1"/>
</dbReference>
<dbReference type="InterPro" id="IPR036305">
    <property type="entry name" value="RGS_sf"/>
</dbReference>
<name>E9EKU2_METRA</name>
<proteinExistence type="predicted"/>
<evidence type="ECO:0000256" key="1">
    <source>
        <dbReference type="SAM" id="MobiDB-lite"/>
    </source>
</evidence>
<dbReference type="GO" id="GO:0007165">
    <property type="term" value="P:signal transduction"/>
    <property type="evidence" value="ECO:0007669"/>
    <property type="project" value="InterPro"/>
</dbReference>
<protein>
    <submittedName>
        <fullName evidence="2">Protein phosphatase 2A, regulatory B subunit, B56</fullName>
    </submittedName>
</protein>
<dbReference type="EMBL" id="ADNJ02000008">
    <property type="protein sequence ID" value="EFZ03877.2"/>
    <property type="molecule type" value="Genomic_DNA"/>
</dbReference>
<dbReference type="Gene3D" id="1.10.167.10">
    <property type="entry name" value="Regulator of G-protein Signalling 4, domain 2"/>
    <property type="match status" value="1"/>
</dbReference>
<dbReference type="AlphaFoldDB" id="E9EKU2"/>
<dbReference type="GO" id="GO:0019888">
    <property type="term" value="F:protein phosphatase regulator activity"/>
    <property type="evidence" value="ECO:0007669"/>
    <property type="project" value="InterPro"/>
</dbReference>
<feature type="compositionally biased region" description="Polar residues" evidence="1">
    <location>
        <begin position="143"/>
        <end position="156"/>
    </location>
</feature>
<keyword evidence="3" id="KW-1185">Reference proteome</keyword>